<keyword evidence="1" id="KW-0812">Transmembrane</keyword>
<sequence length="112" mass="13660">MLFNSIEYLLFLPTVFMLYWFVFNRDLKLQNLLILICSYIFYGWWDWRFLSLIFLSTVVDYFVGLKIYSSQDNKIRKTYLWVSILFNIGLLGFFKYFNFFIDSWIDLLGSFG</sequence>
<accession>A0A383A8I1</accession>
<feature type="transmembrane region" description="Helical" evidence="1">
    <location>
        <begin position="80"/>
        <end position="101"/>
    </location>
</feature>
<organism evidence="2">
    <name type="scientific">marine metagenome</name>
    <dbReference type="NCBI Taxonomy" id="408172"/>
    <lineage>
        <taxon>unclassified sequences</taxon>
        <taxon>metagenomes</taxon>
        <taxon>ecological metagenomes</taxon>
    </lineage>
</organism>
<feature type="transmembrane region" description="Helical" evidence="1">
    <location>
        <begin position="51"/>
        <end position="68"/>
    </location>
</feature>
<evidence type="ECO:0008006" key="3">
    <source>
        <dbReference type="Google" id="ProtNLM"/>
    </source>
</evidence>
<reference evidence="2" key="1">
    <citation type="submission" date="2018-05" db="EMBL/GenBank/DDBJ databases">
        <authorList>
            <person name="Lanie J.A."/>
            <person name="Ng W.-L."/>
            <person name="Kazmierczak K.M."/>
            <person name="Andrzejewski T.M."/>
            <person name="Davidsen T.M."/>
            <person name="Wayne K.J."/>
            <person name="Tettelin H."/>
            <person name="Glass J.I."/>
            <person name="Rusch D."/>
            <person name="Podicherti R."/>
            <person name="Tsui H.-C.T."/>
            <person name="Winkler M.E."/>
        </authorList>
    </citation>
    <scope>NUCLEOTIDE SEQUENCE</scope>
</reference>
<feature type="non-terminal residue" evidence="2">
    <location>
        <position position="112"/>
    </location>
</feature>
<protein>
    <recommendedName>
        <fullName evidence="3">Membrane-bound O-acyltransferase family protein</fullName>
    </recommendedName>
</protein>
<evidence type="ECO:0000313" key="2">
    <source>
        <dbReference type="EMBL" id="SVE03525.1"/>
    </source>
</evidence>
<gene>
    <name evidence="2" type="ORF">METZ01_LOCUS456379</name>
</gene>
<keyword evidence="1" id="KW-0472">Membrane</keyword>
<feature type="transmembrane region" description="Helical" evidence="1">
    <location>
        <begin position="6"/>
        <end position="22"/>
    </location>
</feature>
<keyword evidence="1" id="KW-1133">Transmembrane helix</keyword>
<dbReference type="EMBL" id="UINC01189708">
    <property type="protein sequence ID" value="SVE03525.1"/>
    <property type="molecule type" value="Genomic_DNA"/>
</dbReference>
<proteinExistence type="predicted"/>
<evidence type="ECO:0000256" key="1">
    <source>
        <dbReference type="SAM" id="Phobius"/>
    </source>
</evidence>
<dbReference type="AlphaFoldDB" id="A0A383A8I1"/>
<name>A0A383A8I1_9ZZZZ</name>